<dbReference type="CDD" id="cd13149">
    <property type="entry name" value="MATE_like_2"/>
    <property type="match status" value="1"/>
</dbReference>
<dbReference type="PANTHER" id="PTHR43549">
    <property type="entry name" value="MULTIDRUG RESISTANCE PROTEIN YPNP-RELATED"/>
    <property type="match status" value="1"/>
</dbReference>
<feature type="transmembrane region" description="Helical" evidence="7">
    <location>
        <begin position="140"/>
        <end position="158"/>
    </location>
</feature>
<evidence type="ECO:0000256" key="1">
    <source>
        <dbReference type="ARBA" id="ARBA00004651"/>
    </source>
</evidence>
<reference evidence="8" key="1">
    <citation type="submission" date="2021-03" db="EMBL/GenBank/DDBJ databases">
        <title>Acanthopleuribacteraceae sp. M133.</title>
        <authorList>
            <person name="Wang G."/>
        </authorList>
    </citation>
    <scope>NUCLEOTIDE SEQUENCE</scope>
    <source>
        <strain evidence="8">M133</strain>
    </source>
</reference>
<name>A0A8A4TFL5_SULCO</name>
<evidence type="ECO:0000313" key="8">
    <source>
        <dbReference type="EMBL" id="QTD48736.1"/>
    </source>
</evidence>
<protein>
    <submittedName>
        <fullName evidence="8">MATE family efflux transporter</fullName>
    </submittedName>
</protein>
<accession>A0A8A4TFL5</accession>
<dbReference type="KEGG" id="scor:J3U87_24410"/>
<keyword evidence="2" id="KW-0813">Transport</keyword>
<feature type="transmembrane region" description="Helical" evidence="7">
    <location>
        <begin position="21"/>
        <end position="44"/>
    </location>
</feature>
<dbReference type="EMBL" id="CP071793">
    <property type="protein sequence ID" value="QTD48736.1"/>
    <property type="molecule type" value="Genomic_DNA"/>
</dbReference>
<dbReference type="GO" id="GO:0042910">
    <property type="term" value="F:xenobiotic transmembrane transporter activity"/>
    <property type="evidence" value="ECO:0007669"/>
    <property type="project" value="InterPro"/>
</dbReference>
<evidence type="ECO:0000256" key="5">
    <source>
        <dbReference type="ARBA" id="ARBA00022989"/>
    </source>
</evidence>
<feature type="transmembrane region" description="Helical" evidence="7">
    <location>
        <begin position="361"/>
        <end position="383"/>
    </location>
</feature>
<feature type="transmembrane region" description="Helical" evidence="7">
    <location>
        <begin position="390"/>
        <end position="409"/>
    </location>
</feature>
<gene>
    <name evidence="8" type="ORF">J3U87_24410</name>
</gene>
<evidence type="ECO:0000256" key="3">
    <source>
        <dbReference type="ARBA" id="ARBA00022475"/>
    </source>
</evidence>
<dbReference type="PANTHER" id="PTHR43549:SF3">
    <property type="entry name" value="MULTIDRUG RESISTANCE PROTEIN YPNP-RELATED"/>
    <property type="match status" value="1"/>
</dbReference>
<dbReference type="AlphaFoldDB" id="A0A8A4TFL5"/>
<feature type="transmembrane region" description="Helical" evidence="7">
    <location>
        <begin position="56"/>
        <end position="79"/>
    </location>
</feature>
<dbReference type="GO" id="GO:0015297">
    <property type="term" value="F:antiporter activity"/>
    <property type="evidence" value="ECO:0007669"/>
    <property type="project" value="InterPro"/>
</dbReference>
<dbReference type="NCBIfam" id="TIGR00797">
    <property type="entry name" value="matE"/>
    <property type="match status" value="1"/>
</dbReference>
<dbReference type="PIRSF" id="PIRSF006603">
    <property type="entry name" value="DinF"/>
    <property type="match status" value="1"/>
</dbReference>
<keyword evidence="6 7" id="KW-0472">Membrane</keyword>
<evidence type="ECO:0000256" key="6">
    <source>
        <dbReference type="ARBA" id="ARBA00023136"/>
    </source>
</evidence>
<feature type="transmembrane region" description="Helical" evidence="7">
    <location>
        <begin position="242"/>
        <end position="268"/>
    </location>
</feature>
<keyword evidence="9" id="KW-1185">Reference proteome</keyword>
<keyword evidence="5 7" id="KW-1133">Transmembrane helix</keyword>
<proteinExistence type="predicted"/>
<dbReference type="GO" id="GO:0005886">
    <property type="term" value="C:plasma membrane"/>
    <property type="evidence" value="ECO:0007669"/>
    <property type="project" value="UniProtKB-SubCell"/>
</dbReference>
<feature type="transmembrane region" description="Helical" evidence="7">
    <location>
        <begin position="170"/>
        <end position="189"/>
    </location>
</feature>
<dbReference type="RefSeq" id="WP_237378387.1">
    <property type="nucleotide sequence ID" value="NZ_CP071793.1"/>
</dbReference>
<dbReference type="InterPro" id="IPR002528">
    <property type="entry name" value="MATE_fam"/>
</dbReference>
<comment type="subcellular location">
    <subcellularLocation>
        <location evidence="1">Cell membrane</location>
        <topology evidence="1">Multi-pass membrane protein</topology>
    </subcellularLocation>
</comment>
<evidence type="ECO:0000256" key="7">
    <source>
        <dbReference type="SAM" id="Phobius"/>
    </source>
</evidence>
<evidence type="ECO:0000256" key="4">
    <source>
        <dbReference type="ARBA" id="ARBA00022692"/>
    </source>
</evidence>
<keyword evidence="4 7" id="KW-0812">Transmembrane</keyword>
<feature type="transmembrane region" description="Helical" evidence="7">
    <location>
        <begin position="421"/>
        <end position="443"/>
    </location>
</feature>
<dbReference type="InterPro" id="IPR052031">
    <property type="entry name" value="Membrane_Transporter-Flippase"/>
</dbReference>
<organism evidence="8 9">
    <name type="scientific">Sulfidibacter corallicola</name>
    <dbReference type="NCBI Taxonomy" id="2818388"/>
    <lineage>
        <taxon>Bacteria</taxon>
        <taxon>Pseudomonadati</taxon>
        <taxon>Acidobacteriota</taxon>
        <taxon>Holophagae</taxon>
        <taxon>Acanthopleuribacterales</taxon>
        <taxon>Acanthopleuribacteraceae</taxon>
        <taxon>Sulfidibacter</taxon>
    </lineage>
</organism>
<dbReference type="InterPro" id="IPR048279">
    <property type="entry name" value="MdtK-like"/>
</dbReference>
<feature type="transmembrane region" description="Helical" evidence="7">
    <location>
        <begin position="288"/>
        <end position="308"/>
    </location>
</feature>
<sequence>MGRTMESKLTEGPVSRHLVSMTAPMVGALFATMAFNLADTYFVGQLGPTQLAAVSFTFPVIMLLISLAIGLSAGTSSVIARAIGERNQSRVRHLVTDSLLLSAGLSILIAIVGFFTIEPVFRLLGADDTLLPMISDYMEIWYLGLVFMIVPMVAGSALRATGDARTPSLIMGVGALGNIILDPIFIFGLGPIPRMELQGAALASVTVRVLTFFWPMYLLHFREHMLTFERPTWAGLKKSWRDILHVGLPAAATNMIIPACTAVVYRLLASFGNDAVAAFGVASRVESMALIIFYSMSAIIGPFVGQNLGANKHERIRESITVSFLFCLSYGTLLAVVLGFGGNWIAARFTDSGEVIKMVAAYLWLVPLSYGMHGVIMNANAAFNGMGRPLPATLISVLRMVVVYIPAAYLGSRFFGERGIFAATSVANVAVGIFAWVLIHRFVTQCRERRMAQTATLEAENASIQAS</sequence>
<keyword evidence="3" id="KW-1003">Cell membrane</keyword>
<evidence type="ECO:0000313" key="9">
    <source>
        <dbReference type="Proteomes" id="UP000663929"/>
    </source>
</evidence>
<feature type="transmembrane region" description="Helical" evidence="7">
    <location>
        <begin position="99"/>
        <end position="120"/>
    </location>
</feature>
<dbReference type="Proteomes" id="UP000663929">
    <property type="component" value="Chromosome"/>
</dbReference>
<evidence type="ECO:0000256" key="2">
    <source>
        <dbReference type="ARBA" id="ARBA00022448"/>
    </source>
</evidence>
<feature type="transmembrane region" description="Helical" evidence="7">
    <location>
        <begin position="201"/>
        <end position="221"/>
    </location>
</feature>
<dbReference type="Pfam" id="PF01554">
    <property type="entry name" value="MatE"/>
    <property type="match status" value="2"/>
</dbReference>
<feature type="transmembrane region" description="Helical" evidence="7">
    <location>
        <begin position="320"/>
        <end position="341"/>
    </location>
</feature>